<evidence type="ECO:0000313" key="1">
    <source>
        <dbReference type="EMBL" id="AXF86519.1"/>
    </source>
</evidence>
<sequence>MSPLYEIKLLIESSQFLSAYNALASELSQAPSSKELLNVSHLLSRKIRSKCMDLACNKATDGSREAMELESLLQKVIKLNGEGIYG</sequence>
<protein>
    <submittedName>
        <fullName evidence="1">Uncharacterized protein</fullName>
    </submittedName>
</protein>
<name>A0A345DDT1_9BURK</name>
<gene>
    <name evidence="1" type="ORF">DTO96_102274</name>
</gene>
<reference evidence="2" key="1">
    <citation type="submission" date="2018-07" db="EMBL/GenBank/DDBJ databases">
        <authorList>
            <person name="Kim H."/>
        </authorList>
    </citation>
    <scope>NUCLEOTIDE SEQUENCE [LARGE SCALE GENOMIC DNA]</scope>
    <source>
        <strain evidence="2">F02</strain>
    </source>
</reference>
<dbReference type="KEGG" id="hyf:DTO96_102274"/>
<evidence type="ECO:0000313" key="2">
    <source>
        <dbReference type="Proteomes" id="UP000252182"/>
    </source>
</evidence>
<dbReference type="EMBL" id="CP031124">
    <property type="protein sequence ID" value="AXF86519.1"/>
    <property type="molecule type" value="Genomic_DNA"/>
</dbReference>
<proteinExistence type="predicted"/>
<accession>A0A345DDT1</accession>
<organism evidence="1 2">
    <name type="scientific">Ephemeroptericola cinctiostellae</name>
    <dbReference type="NCBI Taxonomy" id="2268024"/>
    <lineage>
        <taxon>Bacteria</taxon>
        <taxon>Pseudomonadati</taxon>
        <taxon>Pseudomonadota</taxon>
        <taxon>Betaproteobacteria</taxon>
        <taxon>Burkholderiales</taxon>
        <taxon>Burkholderiaceae</taxon>
        <taxon>Ephemeroptericola</taxon>
    </lineage>
</organism>
<keyword evidence="2" id="KW-1185">Reference proteome</keyword>
<dbReference type="Proteomes" id="UP000252182">
    <property type="component" value="Chromosome"/>
</dbReference>
<dbReference type="AlphaFoldDB" id="A0A345DDT1"/>